<dbReference type="GeneID" id="17321907"/>
<accession>R7Q756</accession>
<dbReference type="PANTHER" id="PTHR12510">
    <property type="entry name" value="TROPONIN C-AKIN-1 PROTEIN"/>
    <property type="match status" value="1"/>
</dbReference>
<reference evidence="7" key="1">
    <citation type="journal article" date="2013" name="Proc. Natl. Acad. Sci. U.S.A.">
        <title>Genome structure and metabolic features in the red seaweed Chondrus crispus shed light on evolution of the Archaeplastida.</title>
        <authorList>
            <person name="Collen J."/>
            <person name="Porcel B."/>
            <person name="Carre W."/>
            <person name="Ball S.G."/>
            <person name="Chaparro C."/>
            <person name="Tonon T."/>
            <person name="Barbeyron T."/>
            <person name="Michel G."/>
            <person name="Noel B."/>
            <person name="Valentin K."/>
            <person name="Elias M."/>
            <person name="Artiguenave F."/>
            <person name="Arun A."/>
            <person name="Aury J.M."/>
            <person name="Barbosa-Neto J.F."/>
            <person name="Bothwell J.H."/>
            <person name="Bouget F.Y."/>
            <person name="Brillet L."/>
            <person name="Cabello-Hurtado F."/>
            <person name="Capella-Gutierrez S."/>
            <person name="Charrier B."/>
            <person name="Cladiere L."/>
            <person name="Cock J.M."/>
            <person name="Coelho S.M."/>
            <person name="Colleoni C."/>
            <person name="Czjzek M."/>
            <person name="Da Silva C."/>
            <person name="Delage L."/>
            <person name="Denoeud F."/>
            <person name="Deschamps P."/>
            <person name="Dittami S.M."/>
            <person name="Gabaldon T."/>
            <person name="Gachon C.M."/>
            <person name="Groisillier A."/>
            <person name="Herve C."/>
            <person name="Jabbari K."/>
            <person name="Katinka M."/>
            <person name="Kloareg B."/>
            <person name="Kowalczyk N."/>
            <person name="Labadie K."/>
            <person name="Leblanc C."/>
            <person name="Lopez P.J."/>
            <person name="McLachlan D.H."/>
            <person name="Meslet-Cladiere L."/>
            <person name="Moustafa A."/>
            <person name="Nehr Z."/>
            <person name="Nyvall Collen P."/>
            <person name="Panaud O."/>
            <person name="Partensky F."/>
            <person name="Poulain J."/>
            <person name="Rensing S.A."/>
            <person name="Rousvoal S."/>
            <person name="Samson G."/>
            <person name="Symeonidi A."/>
            <person name="Weissenbach J."/>
            <person name="Zambounis A."/>
            <person name="Wincker P."/>
            <person name="Boyen C."/>
        </authorList>
    </citation>
    <scope>NUCLEOTIDE SEQUENCE [LARGE SCALE GENOMIC DNA]</scope>
    <source>
        <strain evidence="7">cv. Stackhouse</strain>
    </source>
</reference>
<organism evidence="6 7">
    <name type="scientific">Chondrus crispus</name>
    <name type="common">Carrageen Irish moss</name>
    <name type="synonym">Polymorpha crispa</name>
    <dbReference type="NCBI Taxonomy" id="2769"/>
    <lineage>
        <taxon>Eukaryota</taxon>
        <taxon>Rhodophyta</taxon>
        <taxon>Florideophyceae</taxon>
        <taxon>Rhodymeniophycidae</taxon>
        <taxon>Gigartinales</taxon>
        <taxon>Gigartinaceae</taxon>
        <taxon>Chondrus</taxon>
    </lineage>
</organism>
<comment type="similarity">
    <text evidence="1 3">Belongs to the gamma-glutamylcyclotransferase family.</text>
</comment>
<dbReference type="InterPro" id="IPR013024">
    <property type="entry name" value="GGCT-like"/>
</dbReference>
<dbReference type="KEGG" id="ccp:CHC_T00002986001"/>
<dbReference type="SUPFAM" id="SSF110857">
    <property type="entry name" value="Gamma-glutamyl cyclotransferase-like"/>
    <property type="match status" value="1"/>
</dbReference>
<dbReference type="STRING" id="2769.R7Q756"/>
<evidence type="ECO:0000313" key="7">
    <source>
        <dbReference type="Proteomes" id="UP000012073"/>
    </source>
</evidence>
<evidence type="ECO:0000313" key="6">
    <source>
        <dbReference type="EMBL" id="CDF34362.1"/>
    </source>
</evidence>
<dbReference type="CDD" id="cd06661">
    <property type="entry name" value="GGCT_like"/>
    <property type="match status" value="1"/>
</dbReference>
<evidence type="ECO:0000256" key="2">
    <source>
        <dbReference type="PIRSR" id="PIRSR639126-1"/>
    </source>
</evidence>
<dbReference type="Gramene" id="CDF34362">
    <property type="protein sequence ID" value="CDF34362"/>
    <property type="gene ID" value="CHC_T00002986001"/>
</dbReference>
<dbReference type="Pfam" id="PF06094">
    <property type="entry name" value="GGACT"/>
    <property type="match status" value="1"/>
</dbReference>
<dbReference type="RefSeq" id="XP_005714181.1">
    <property type="nucleotide sequence ID" value="XM_005714124.1"/>
</dbReference>
<proteinExistence type="inferred from homology"/>
<evidence type="ECO:0000256" key="4">
    <source>
        <dbReference type="SAM" id="MobiDB-lite"/>
    </source>
</evidence>
<evidence type="ECO:0000256" key="3">
    <source>
        <dbReference type="RuleBase" id="RU367036"/>
    </source>
</evidence>
<evidence type="ECO:0000256" key="1">
    <source>
        <dbReference type="ARBA" id="ARBA00008861"/>
    </source>
</evidence>
<gene>
    <name evidence="6" type="ORF">CHC_T00002986001</name>
</gene>
<dbReference type="InterPro" id="IPR036568">
    <property type="entry name" value="GGCT-like_sf"/>
</dbReference>
<keyword evidence="7" id="KW-1185">Reference proteome</keyword>
<dbReference type="OrthoDB" id="113620at2759"/>
<dbReference type="AlphaFoldDB" id="R7Q756"/>
<dbReference type="InterPro" id="IPR039126">
    <property type="entry name" value="GGACT"/>
</dbReference>
<feature type="active site" description="Proton acceptor" evidence="2">
    <location>
        <position position="180"/>
    </location>
</feature>
<feature type="region of interest" description="Disordered" evidence="4">
    <location>
        <begin position="24"/>
        <end position="75"/>
    </location>
</feature>
<dbReference type="GO" id="GO:0005829">
    <property type="term" value="C:cytosol"/>
    <property type="evidence" value="ECO:0007669"/>
    <property type="project" value="TreeGrafter"/>
</dbReference>
<dbReference type="PANTHER" id="PTHR12510:SF4">
    <property type="entry name" value="GAMMA-GLUTAMYLAMINECYCLOTRANSFERASE"/>
    <property type="match status" value="1"/>
</dbReference>
<protein>
    <recommendedName>
        <fullName evidence="3">Gamma-glutamylcyclotransferase family protein</fullName>
    </recommendedName>
</protein>
<name>R7Q756_CHOCR</name>
<dbReference type="PhylomeDB" id="R7Q756"/>
<sequence>MSSTATISFRTAFLAPPIVTARASAFTPAMPSRTPRRKPPAHPRSPSAVQTAPVSPASDSHSLERSQRNGSQYSAFEYPSVRVPTRSSNPLQPASISQIAKANRHYVFVYGTLKKGFANASFLDRATFIGNFRTQTKYPLVVGGRYNSPYLLDIPKRGARVKGEVYAVDDATLADLDHLENVGVNYSRKVGKVANCADRAFVADVFIYFKTNLLDELSRKPFVADYQCRKYVPRHLRPVEQPLVARR</sequence>
<dbReference type="Gene3D" id="3.10.490.10">
    <property type="entry name" value="Gamma-glutamyl cyclotransferase-like"/>
    <property type="match status" value="1"/>
</dbReference>
<dbReference type="EMBL" id="HG001688">
    <property type="protein sequence ID" value="CDF34362.1"/>
    <property type="molecule type" value="Genomic_DNA"/>
</dbReference>
<dbReference type="GO" id="GO:0061929">
    <property type="term" value="F:gamma-glutamylaminecyclotransferase activity"/>
    <property type="evidence" value="ECO:0007669"/>
    <property type="project" value="InterPro"/>
</dbReference>
<feature type="domain" description="Gamma-glutamylcyclotransferase AIG2-like" evidence="5">
    <location>
        <begin position="107"/>
        <end position="210"/>
    </location>
</feature>
<feature type="compositionally biased region" description="Polar residues" evidence="4">
    <location>
        <begin position="47"/>
        <end position="60"/>
    </location>
</feature>
<evidence type="ECO:0000259" key="5">
    <source>
        <dbReference type="Pfam" id="PF06094"/>
    </source>
</evidence>
<dbReference type="InterPro" id="IPR009288">
    <property type="entry name" value="AIG2-like_dom"/>
</dbReference>
<dbReference type="Proteomes" id="UP000012073">
    <property type="component" value="Unassembled WGS sequence"/>
</dbReference>